<dbReference type="GO" id="GO:0003676">
    <property type="term" value="F:nucleic acid binding"/>
    <property type="evidence" value="ECO:0007669"/>
    <property type="project" value="InterPro"/>
</dbReference>
<evidence type="ECO:0000313" key="4">
    <source>
        <dbReference type="Proteomes" id="UP001162131"/>
    </source>
</evidence>
<evidence type="ECO:0000313" key="3">
    <source>
        <dbReference type="EMBL" id="CAG9333231.1"/>
    </source>
</evidence>
<reference evidence="3" key="1">
    <citation type="submission" date="2021-09" db="EMBL/GenBank/DDBJ databases">
        <authorList>
            <consortium name="AG Swart"/>
            <person name="Singh M."/>
            <person name="Singh A."/>
            <person name="Seah K."/>
            <person name="Emmerich C."/>
        </authorList>
    </citation>
    <scope>NUCLEOTIDE SEQUENCE</scope>
    <source>
        <strain evidence="3">ATCC30299</strain>
    </source>
</reference>
<sequence>MSELDPRPAIYRETLIKLYLLKGLSPPQKSMLERMQNLLSKNDTHKVLKEGQSNHNQYLTKGYQQDIPNCQISNESENGNSPNENQCLLEESKEGFEQKCNYPQMNIKLADKEAEKMNSTDEAPNTAETDIEIEEAKDNKKIQKNTENRKCFQCCEAFNQNHECKFRLCDNCNQPGHFFRNCPWKSISKSTYDGTLCSLCQTRGHKAANCIKRSYPLSKSSEFSNARCYVCKKVGHLNCTVEDVASSSESDSSSDG</sequence>
<dbReference type="SMART" id="SM00343">
    <property type="entry name" value="ZnF_C2HC"/>
    <property type="match status" value="3"/>
</dbReference>
<dbReference type="GO" id="GO:0008270">
    <property type="term" value="F:zinc ion binding"/>
    <property type="evidence" value="ECO:0007669"/>
    <property type="project" value="UniProtKB-KW"/>
</dbReference>
<evidence type="ECO:0000256" key="1">
    <source>
        <dbReference type="PROSITE-ProRule" id="PRU00047"/>
    </source>
</evidence>
<dbReference type="EMBL" id="CAJZBQ010000056">
    <property type="protein sequence ID" value="CAG9333231.1"/>
    <property type="molecule type" value="Genomic_DNA"/>
</dbReference>
<dbReference type="SUPFAM" id="SSF57756">
    <property type="entry name" value="Retrovirus zinc finger-like domains"/>
    <property type="match status" value="1"/>
</dbReference>
<name>A0AAU9K4S0_9CILI</name>
<dbReference type="Pfam" id="PF00098">
    <property type="entry name" value="zf-CCHC"/>
    <property type="match status" value="1"/>
</dbReference>
<accession>A0AAU9K4S0</accession>
<gene>
    <name evidence="3" type="ORF">BSTOLATCC_MIC58049</name>
</gene>
<keyword evidence="1" id="KW-0863">Zinc-finger</keyword>
<dbReference type="InterPro" id="IPR036875">
    <property type="entry name" value="Znf_CCHC_sf"/>
</dbReference>
<keyword evidence="1" id="KW-0862">Zinc</keyword>
<dbReference type="AlphaFoldDB" id="A0AAU9K4S0"/>
<keyword evidence="4" id="KW-1185">Reference proteome</keyword>
<feature type="domain" description="CCHC-type" evidence="2">
    <location>
        <begin position="169"/>
        <end position="183"/>
    </location>
</feature>
<dbReference type="InterPro" id="IPR001878">
    <property type="entry name" value="Znf_CCHC"/>
</dbReference>
<proteinExistence type="predicted"/>
<dbReference type="Gene3D" id="4.10.60.10">
    <property type="entry name" value="Zinc finger, CCHC-type"/>
    <property type="match status" value="1"/>
</dbReference>
<organism evidence="3 4">
    <name type="scientific">Blepharisma stoltei</name>
    <dbReference type="NCBI Taxonomy" id="1481888"/>
    <lineage>
        <taxon>Eukaryota</taxon>
        <taxon>Sar</taxon>
        <taxon>Alveolata</taxon>
        <taxon>Ciliophora</taxon>
        <taxon>Postciliodesmatophora</taxon>
        <taxon>Heterotrichea</taxon>
        <taxon>Heterotrichida</taxon>
        <taxon>Blepharismidae</taxon>
        <taxon>Blepharisma</taxon>
    </lineage>
</organism>
<dbReference type="Proteomes" id="UP001162131">
    <property type="component" value="Unassembled WGS sequence"/>
</dbReference>
<comment type="caution">
    <text evidence="3">The sequence shown here is derived from an EMBL/GenBank/DDBJ whole genome shotgun (WGS) entry which is preliminary data.</text>
</comment>
<dbReference type="PROSITE" id="PS50158">
    <property type="entry name" value="ZF_CCHC"/>
    <property type="match status" value="1"/>
</dbReference>
<keyword evidence="1" id="KW-0479">Metal-binding</keyword>
<evidence type="ECO:0000259" key="2">
    <source>
        <dbReference type="PROSITE" id="PS50158"/>
    </source>
</evidence>
<protein>
    <recommendedName>
        <fullName evidence="2">CCHC-type domain-containing protein</fullName>
    </recommendedName>
</protein>